<proteinExistence type="inferred from homology"/>
<feature type="transmembrane region" description="Helical" evidence="7">
    <location>
        <begin position="125"/>
        <end position="147"/>
    </location>
</feature>
<evidence type="ECO:0000256" key="5">
    <source>
        <dbReference type="ARBA" id="ARBA00022989"/>
    </source>
</evidence>
<feature type="domain" description="ABC transmembrane type-1" evidence="8">
    <location>
        <begin position="90"/>
        <end position="279"/>
    </location>
</feature>
<protein>
    <submittedName>
        <fullName evidence="9">Glutathione ABC transporter permease GsiD</fullName>
    </submittedName>
</protein>
<dbReference type="SUPFAM" id="SSF161098">
    <property type="entry name" value="MetI-like"/>
    <property type="match status" value="1"/>
</dbReference>
<dbReference type="RefSeq" id="WP_101646477.1">
    <property type="nucleotide sequence ID" value="NZ_PGVE01000017.1"/>
</dbReference>
<evidence type="ECO:0000256" key="6">
    <source>
        <dbReference type="ARBA" id="ARBA00023136"/>
    </source>
</evidence>
<dbReference type="InterPro" id="IPR035906">
    <property type="entry name" value="MetI-like_sf"/>
</dbReference>
<feature type="transmembrane region" description="Helical" evidence="7">
    <location>
        <begin position="94"/>
        <end position="118"/>
    </location>
</feature>
<dbReference type="EMBL" id="PGVE01000017">
    <property type="protein sequence ID" value="PLS08459.1"/>
    <property type="molecule type" value="Genomic_DNA"/>
</dbReference>
<dbReference type="Proteomes" id="UP000234950">
    <property type="component" value="Unassembled WGS sequence"/>
</dbReference>
<comment type="caution">
    <text evidence="9">The sequence shown here is derived from an EMBL/GenBank/DDBJ whole genome shotgun (WGS) entry which is preliminary data.</text>
</comment>
<comment type="similarity">
    <text evidence="7">Belongs to the binding-protein-dependent transport system permease family.</text>
</comment>
<reference evidence="9 10" key="1">
    <citation type="submission" date="2017-11" db="EMBL/GenBank/DDBJ databases">
        <title>Comparitive Functional Genomics of Dry Heat Resistant strains isolated from the Viking Spacecraft.</title>
        <authorList>
            <person name="Seuylemezian A."/>
            <person name="Cooper K."/>
            <person name="Vaishampayan P."/>
        </authorList>
    </citation>
    <scope>NUCLEOTIDE SEQUENCE [LARGE SCALE GENOMIC DNA]</scope>
    <source>
        <strain evidence="9 10">V32-6</strain>
    </source>
</reference>
<dbReference type="GO" id="GO:0055085">
    <property type="term" value="P:transmembrane transport"/>
    <property type="evidence" value="ECO:0007669"/>
    <property type="project" value="InterPro"/>
</dbReference>
<gene>
    <name evidence="9" type="ORF">CVD27_03375</name>
</gene>
<feature type="transmembrane region" description="Helical" evidence="7">
    <location>
        <begin position="211"/>
        <end position="236"/>
    </location>
</feature>
<feature type="transmembrane region" description="Helical" evidence="7">
    <location>
        <begin position="256"/>
        <end position="282"/>
    </location>
</feature>
<keyword evidence="2 7" id="KW-0813">Transport</keyword>
<dbReference type="CDD" id="cd06261">
    <property type="entry name" value="TM_PBP2"/>
    <property type="match status" value="1"/>
</dbReference>
<dbReference type="GO" id="GO:0005886">
    <property type="term" value="C:plasma membrane"/>
    <property type="evidence" value="ECO:0007669"/>
    <property type="project" value="UniProtKB-SubCell"/>
</dbReference>
<dbReference type="InterPro" id="IPR050366">
    <property type="entry name" value="BP-dependent_transpt_permease"/>
</dbReference>
<dbReference type="PROSITE" id="PS50928">
    <property type="entry name" value="ABC_TM1"/>
    <property type="match status" value="1"/>
</dbReference>
<evidence type="ECO:0000313" key="10">
    <source>
        <dbReference type="Proteomes" id="UP000234950"/>
    </source>
</evidence>
<evidence type="ECO:0000313" key="9">
    <source>
        <dbReference type="EMBL" id="PLS08459.1"/>
    </source>
</evidence>
<evidence type="ECO:0000256" key="2">
    <source>
        <dbReference type="ARBA" id="ARBA00022448"/>
    </source>
</evidence>
<feature type="transmembrane region" description="Helical" evidence="7">
    <location>
        <begin position="153"/>
        <end position="172"/>
    </location>
</feature>
<keyword evidence="3" id="KW-1003">Cell membrane</keyword>
<keyword evidence="4 7" id="KW-0812">Transmembrane</keyword>
<dbReference type="OrthoDB" id="9797472at2"/>
<dbReference type="InterPro" id="IPR000515">
    <property type="entry name" value="MetI-like"/>
</dbReference>
<evidence type="ECO:0000256" key="4">
    <source>
        <dbReference type="ARBA" id="ARBA00022692"/>
    </source>
</evidence>
<comment type="subcellular location">
    <subcellularLocation>
        <location evidence="1 7">Cell membrane</location>
        <topology evidence="1 7">Multi-pass membrane protein</topology>
    </subcellularLocation>
</comment>
<keyword evidence="5 7" id="KW-1133">Transmembrane helix</keyword>
<evidence type="ECO:0000256" key="7">
    <source>
        <dbReference type="RuleBase" id="RU363032"/>
    </source>
</evidence>
<dbReference type="PANTHER" id="PTHR43386:SF1">
    <property type="entry name" value="D,D-DIPEPTIDE TRANSPORT SYSTEM PERMEASE PROTEIN DDPC-RELATED"/>
    <property type="match status" value="1"/>
</dbReference>
<name>A0A2N5HSF5_9BACI</name>
<keyword evidence="10" id="KW-1185">Reference proteome</keyword>
<feature type="transmembrane region" description="Helical" evidence="7">
    <location>
        <begin position="27"/>
        <end position="50"/>
    </location>
</feature>
<evidence type="ECO:0000259" key="8">
    <source>
        <dbReference type="PROSITE" id="PS50928"/>
    </source>
</evidence>
<sequence length="294" mass="32052">METVETTVLEQTSTFPRQKSKKKSIKLSFSMVGIGLAGMVLLGTMCAPLLTHYNPNTNDLTQVLKAPSAVHWFGTDHLGRDLFTRVLYGGQKSLLIAVLVQLMSVIIGTMLGLLSGYFGGKTDKVIMAVTNIMFSFPGLLFAIAIMAALGPSVFNLILALGFVSWPEICRLVRSQTLSLKEREFVEGGHALGASVGRILFRYILPNCYGNIAVLMTLGMATTILAESSLSFLGLGVQPPDPSWGSMVNQGKDYMFFAPWYLFTPGAVMFVTILGINLLGDVLRDYFDPKMKSSK</sequence>
<evidence type="ECO:0000256" key="1">
    <source>
        <dbReference type="ARBA" id="ARBA00004651"/>
    </source>
</evidence>
<dbReference type="Pfam" id="PF00528">
    <property type="entry name" value="BPD_transp_1"/>
    <property type="match status" value="1"/>
</dbReference>
<keyword evidence="6 7" id="KW-0472">Membrane</keyword>
<dbReference type="Gene3D" id="1.10.3720.10">
    <property type="entry name" value="MetI-like"/>
    <property type="match status" value="1"/>
</dbReference>
<evidence type="ECO:0000256" key="3">
    <source>
        <dbReference type="ARBA" id="ARBA00022475"/>
    </source>
</evidence>
<dbReference type="PANTHER" id="PTHR43386">
    <property type="entry name" value="OLIGOPEPTIDE TRANSPORT SYSTEM PERMEASE PROTEIN APPC"/>
    <property type="match status" value="1"/>
</dbReference>
<organism evidence="9 10">
    <name type="scientific">Neobacillus cucumis</name>
    <dbReference type="NCBI Taxonomy" id="1740721"/>
    <lineage>
        <taxon>Bacteria</taxon>
        <taxon>Bacillati</taxon>
        <taxon>Bacillota</taxon>
        <taxon>Bacilli</taxon>
        <taxon>Bacillales</taxon>
        <taxon>Bacillaceae</taxon>
        <taxon>Neobacillus</taxon>
    </lineage>
</organism>
<dbReference type="AlphaFoldDB" id="A0A2N5HSF5"/>
<accession>A0A2N5HSF5</accession>